<keyword evidence="2" id="KW-1185">Reference proteome</keyword>
<comment type="caution">
    <text evidence="1">The sequence shown here is derived from an EMBL/GenBank/DDBJ whole genome shotgun (WGS) entry which is preliminary data.</text>
</comment>
<name>A0A834MC01_RHYFE</name>
<reference evidence="1" key="1">
    <citation type="submission" date="2020-08" db="EMBL/GenBank/DDBJ databases">
        <title>Genome sequencing and assembly of the red palm weevil Rhynchophorus ferrugineus.</title>
        <authorList>
            <person name="Dias G.B."/>
            <person name="Bergman C.M."/>
            <person name="Manee M."/>
        </authorList>
    </citation>
    <scope>NUCLEOTIDE SEQUENCE</scope>
    <source>
        <strain evidence="1">AA-2017</strain>
        <tissue evidence="1">Whole larva</tissue>
    </source>
</reference>
<accession>A0A834MC01</accession>
<gene>
    <name evidence="1" type="ORF">GWI33_012966</name>
</gene>
<dbReference type="EMBL" id="JAACXV010012864">
    <property type="protein sequence ID" value="KAF7274380.1"/>
    <property type="molecule type" value="Genomic_DNA"/>
</dbReference>
<protein>
    <submittedName>
        <fullName evidence="1">Uncharacterized protein</fullName>
    </submittedName>
</protein>
<dbReference type="AlphaFoldDB" id="A0A834MC01"/>
<sequence length="148" mass="16639">MVSILLFLTTDICCRSGKQSKRTSFDDICVVRQDFGNGEGKQDPKPNETTADVSSAFQFRVPGACVEQTTRRGTEVPTPHSWSGHSSDLVKIDRIFALFWVQVKQGASCLSKHSEGLPHFFTFSVQTLDTVYTMKYRTVFGPWEVVPR</sequence>
<proteinExistence type="predicted"/>
<evidence type="ECO:0000313" key="1">
    <source>
        <dbReference type="EMBL" id="KAF7274380.1"/>
    </source>
</evidence>
<evidence type="ECO:0000313" key="2">
    <source>
        <dbReference type="Proteomes" id="UP000625711"/>
    </source>
</evidence>
<dbReference type="Proteomes" id="UP000625711">
    <property type="component" value="Unassembled WGS sequence"/>
</dbReference>
<organism evidence="1 2">
    <name type="scientific">Rhynchophorus ferrugineus</name>
    <name type="common">Red palm weevil</name>
    <name type="synonym">Curculio ferrugineus</name>
    <dbReference type="NCBI Taxonomy" id="354439"/>
    <lineage>
        <taxon>Eukaryota</taxon>
        <taxon>Metazoa</taxon>
        <taxon>Ecdysozoa</taxon>
        <taxon>Arthropoda</taxon>
        <taxon>Hexapoda</taxon>
        <taxon>Insecta</taxon>
        <taxon>Pterygota</taxon>
        <taxon>Neoptera</taxon>
        <taxon>Endopterygota</taxon>
        <taxon>Coleoptera</taxon>
        <taxon>Polyphaga</taxon>
        <taxon>Cucujiformia</taxon>
        <taxon>Curculionidae</taxon>
        <taxon>Dryophthorinae</taxon>
        <taxon>Rhynchophorus</taxon>
    </lineage>
</organism>